<feature type="compositionally biased region" description="Pro residues" evidence="2">
    <location>
        <begin position="47"/>
        <end position="68"/>
    </location>
</feature>
<evidence type="ECO:0000256" key="2">
    <source>
        <dbReference type="SAM" id="MobiDB-lite"/>
    </source>
</evidence>
<dbReference type="InterPro" id="IPR018306">
    <property type="entry name" value="Phage_T5_Orf172_DNA-bd"/>
</dbReference>
<dbReference type="OrthoDB" id="9811665at2"/>
<proteinExistence type="predicted"/>
<dbReference type="Pfam" id="PF13455">
    <property type="entry name" value="MUG113"/>
    <property type="match status" value="1"/>
</dbReference>
<reference evidence="5" key="1">
    <citation type="journal article" date="2022" name="Int. J. Syst. Evol. Microbiol.">
        <title>Cellulosimicrobium protaetiae sp. nov., isolated from the gut of the larva of Protaetia brevitarsis seulensis.</title>
        <authorList>
            <person name="Le Han H."/>
            <person name="Nguyen T.T.H."/>
            <person name="Li Z."/>
            <person name="Shin N.R."/>
            <person name="Kim S.G."/>
        </authorList>
    </citation>
    <scope>NUCLEOTIDE SEQUENCE [LARGE SCALE GENOMIC DNA]</scope>
    <source>
        <strain evidence="5">BI34</strain>
    </source>
</reference>
<dbReference type="AlphaFoldDB" id="A0A6M5UFK5"/>
<evidence type="ECO:0000256" key="1">
    <source>
        <dbReference type="SAM" id="Coils"/>
    </source>
</evidence>
<dbReference type="RefSeq" id="WP_154799104.1">
    <property type="nucleotide sequence ID" value="NZ_CP052757.1"/>
</dbReference>
<feature type="region of interest" description="Disordered" evidence="2">
    <location>
        <begin position="1"/>
        <end position="81"/>
    </location>
</feature>
<feature type="compositionally biased region" description="Pro residues" evidence="2">
    <location>
        <begin position="12"/>
        <end position="21"/>
    </location>
</feature>
<dbReference type="SMART" id="SM00974">
    <property type="entry name" value="T5orf172"/>
    <property type="match status" value="1"/>
</dbReference>
<dbReference type="InterPro" id="IPR025280">
    <property type="entry name" value="SNIPE"/>
</dbReference>
<gene>
    <name evidence="4" type="ORF">FIC82_015525</name>
</gene>
<sequence>MSTQGYRWNSPPSWPAPPEGWVPPDGWTPPGDWPQPPPGWQFWVPIAPEPVPTTAPAPSSPVAVPPAVPSSTATGQPAGDPGIPLFGARRRARELAASADGLRAENERLLAELHRVGALDAVTIEREREDARRRFQDETAALDAERQASRERFAAEIAGLTSRREALDLRIRELEVTVVHLEETEILQEVGVYEYQHPLENVEAYKERLATLRGHLKDMAKVDGGAIESAAGWTVNGSEAQGRKMVSQISKLMLRAYNGEADALVRGLKPHRLAASVDKLEKTKATIARLGSMMSIHVSDRYHDARVFELGLTADYLAKVEEEKEANRAAREALREQRKVEQEIARAREKLEKEKNHLANVVETLRAKGDLEAVARYEAQLADVDRAIEDVDYRAANQRAGYVYVISNLGAFGEGMIKIGMTRRLEPMDRVRELGDASVPFGFDVHALFFSDDAVGIEAEMHRRLAEKRVNRVNLRREFFYATPHDALVQLRDLAGDVLQFTELPEALEYRQSQNLRTTG</sequence>
<keyword evidence="1" id="KW-0175">Coiled coil</keyword>
<evidence type="ECO:0000313" key="5">
    <source>
        <dbReference type="Proteomes" id="UP000451354"/>
    </source>
</evidence>
<organism evidence="4 5">
    <name type="scientific">Cellulosimicrobium protaetiae</name>
    <dbReference type="NCBI Taxonomy" id="2587808"/>
    <lineage>
        <taxon>Bacteria</taxon>
        <taxon>Bacillati</taxon>
        <taxon>Actinomycetota</taxon>
        <taxon>Actinomycetes</taxon>
        <taxon>Micrococcales</taxon>
        <taxon>Promicromonosporaceae</taxon>
        <taxon>Cellulosimicrobium</taxon>
    </lineage>
</organism>
<name>A0A6M5UFK5_9MICO</name>
<evidence type="ECO:0000259" key="3">
    <source>
        <dbReference type="SMART" id="SM00974"/>
    </source>
</evidence>
<accession>A0A6M5UFK5</accession>
<feature type="compositionally biased region" description="Polar residues" evidence="2">
    <location>
        <begin position="1"/>
        <end position="11"/>
    </location>
</feature>
<dbReference type="Proteomes" id="UP000451354">
    <property type="component" value="Chromosome"/>
</dbReference>
<feature type="coiled-coil region" evidence="1">
    <location>
        <begin position="317"/>
        <end position="368"/>
    </location>
</feature>
<dbReference type="Pfam" id="PF13250">
    <property type="entry name" value="SNIPE"/>
    <property type="match status" value="1"/>
</dbReference>
<keyword evidence="5" id="KW-1185">Reference proteome</keyword>
<dbReference type="KEGG" id="cprt:FIC82_015525"/>
<dbReference type="EMBL" id="CP052757">
    <property type="protein sequence ID" value="QJW37377.1"/>
    <property type="molecule type" value="Genomic_DNA"/>
</dbReference>
<feature type="domain" description="Bacteriophage T5 Orf172 DNA-binding" evidence="3">
    <location>
        <begin position="411"/>
        <end position="494"/>
    </location>
</feature>
<feature type="coiled-coil region" evidence="1">
    <location>
        <begin position="157"/>
        <end position="184"/>
    </location>
</feature>
<evidence type="ECO:0000313" key="4">
    <source>
        <dbReference type="EMBL" id="QJW37377.1"/>
    </source>
</evidence>
<protein>
    <submittedName>
        <fullName evidence="4">DUF4041 domain-containing protein</fullName>
    </submittedName>
</protein>